<gene>
    <name evidence="1" type="ORF">X798_06913</name>
</gene>
<accession>A0A238BKX6</accession>
<dbReference type="Proteomes" id="UP000242913">
    <property type="component" value="Unassembled WGS sequence"/>
</dbReference>
<name>A0A238BKX6_9BILA</name>
<dbReference type="OrthoDB" id="411372at2759"/>
<evidence type="ECO:0000313" key="1">
    <source>
        <dbReference type="EMBL" id="OZC06099.1"/>
    </source>
</evidence>
<dbReference type="EMBL" id="KZ270224">
    <property type="protein sequence ID" value="OZC06099.1"/>
    <property type="molecule type" value="Genomic_DNA"/>
</dbReference>
<evidence type="ECO:0000313" key="2">
    <source>
        <dbReference type="Proteomes" id="UP000242913"/>
    </source>
</evidence>
<sequence>MIVMKLFKIANMMKQKLSQHRRLQLLCALHIYLFQQEESSSEQRSKAKLIEARVSWNDLNGNIATLSIIIMALSLRCAKCGALSFLTCSVKQLSTSHCQKCSNGFSIRISPQFVHQNSNVIALLEPKGCVPLDCVLLSSKLSYTCLHCNKETTAEVSFGIFIFVRLILPL</sequence>
<organism evidence="1 2">
    <name type="scientific">Onchocerca flexuosa</name>
    <dbReference type="NCBI Taxonomy" id="387005"/>
    <lineage>
        <taxon>Eukaryota</taxon>
        <taxon>Metazoa</taxon>
        <taxon>Ecdysozoa</taxon>
        <taxon>Nematoda</taxon>
        <taxon>Chromadorea</taxon>
        <taxon>Rhabditida</taxon>
        <taxon>Spirurina</taxon>
        <taxon>Spiruromorpha</taxon>
        <taxon>Filarioidea</taxon>
        <taxon>Onchocercidae</taxon>
        <taxon>Onchocerca</taxon>
    </lineage>
</organism>
<keyword evidence="2" id="KW-1185">Reference proteome</keyword>
<dbReference type="AlphaFoldDB" id="A0A238BKX6"/>
<reference evidence="1 2" key="1">
    <citation type="submission" date="2015-12" db="EMBL/GenBank/DDBJ databases">
        <title>Draft genome of the nematode, Onchocerca flexuosa.</title>
        <authorList>
            <person name="Mitreva M."/>
        </authorList>
    </citation>
    <scope>NUCLEOTIDE SEQUENCE [LARGE SCALE GENOMIC DNA]</scope>
    <source>
        <strain evidence="1">Red Deer</strain>
    </source>
</reference>
<proteinExistence type="predicted"/>
<protein>
    <submittedName>
        <fullName evidence="1">Uncharacterized protein</fullName>
    </submittedName>
</protein>